<gene>
    <name evidence="8" type="ORF">WJX72_002210</name>
</gene>
<dbReference type="Gene3D" id="1.25.40.440">
    <property type="entry name" value="Nucleoporin, helical domain, central subdomain"/>
    <property type="match status" value="1"/>
</dbReference>
<evidence type="ECO:0000256" key="2">
    <source>
        <dbReference type="ARBA" id="ARBA00007373"/>
    </source>
</evidence>
<keyword evidence="4" id="KW-0539">Nucleus</keyword>
<dbReference type="InterPro" id="IPR042537">
    <property type="entry name" value="Nucleoporin_Nup155_C_2"/>
</dbReference>
<evidence type="ECO:0000256" key="3">
    <source>
        <dbReference type="ARBA" id="ARBA00022448"/>
    </source>
</evidence>
<evidence type="ECO:0000313" key="8">
    <source>
        <dbReference type="EMBL" id="KAK9806121.1"/>
    </source>
</evidence>
<protein>
    <recommendedName>
        <fullName evidence="10">Nuclear pore complex protein Nup155</fullName>
    </recommendedName>
</protein>
<proteinExistence type="inferred from homology"/>
<dbReference type="EMBL" id="JALJOR010000014">
    <property type="protein sequence ID" value="KAK9806121.1"/>
    <property type="molecule type" value="Genomic_DNA"/>
</dbReference>
<dbReference type="Gene3D" id="1.20.58.1780">
    <property type="match status" value="1"/>
</dbReference>
<organism evidence="8 9">
    <name type="scientific">[Myrmecia] bisecta</name>
    <dbReference type="NCBI Taxonomy" id="41462"/>
    <lineage>
        <taxon>Eukaryota</taxon>
        <taxon>Viridiplantae</taxon>
        <taxon>Chlorophyta</taxon>
        <taxon>core chlorophytes</taxon>
        <taxon>Trebouxiophyceae</taxon>
        <taxon>Trebouxiales</taxon>
        <taxon>Trebouxiaceae</taxon>
        <taxon>Myrmecia</taxon>
    </lineage>
</organism>
<keyword evidence="3" id="KW-0813">Transport</keyword>
<evidence type="ECO:0000259" key="7">
    <source>
        <dbReference type="Pfam" id="PF08801"/>
    </source>
</evidence>
<dbReference type="GO" id="GO:0017056">
    <property type="term" value="F:structural constituent of nuclear pore"/>
    <property type="evidence" value="ECO:0007669"/>
    <property type="project" value="InterPro"/>
</dbReference>
<dbReference type="Pfam" id="PF08801">
    <property type="entry name" value="Nucleoporin_N"/>
    <property type="match status" value="1"/>
</dbReference>
<evidence type="ECO:0000256" key="1">
    <source>
        <dbReference type="ARBA" id="ARBA00004123"/>
    </source>
</evidence>
<evidence type="ECO:0000256" key="5">
    <source>
        <dbReference type="SAM" id="MobiDB-lite"/>
    </source>
</evidence>
<comment type="similarity">
    <text evidence="2">Belongs to the non-repetitive/WGA-negative nucleoporin family.</text>
</comment>
<dbReference type="Gene3D" id="1.25.40.450">
    <property type="entry name" value="Nucleoporin, helical domain, N-terminal subdomain"/>
    <property type="match status" value="1"/>
</dbReference>
<feature type="domain" description="Nucleoporin Nup133/Nup155-like C-terminal" evidence="6">
    <location>
        <begin position="643"/>
        <end position="1337"/>
    </location>
</feature>
<comment type="caution">
    <text evidence="8">The sequence shown here is derived from an EMBL/GenBank/DDBJ whole genome shotgun (WGS) entry which is preliminary data.</text>
</comment>
<feature type="compositionally biased region" description="Pro residues" evidence="5">
    <location>
        <begin position="1"/>
        <end position="10"/>
    </location>
</feature>
<evidence type="ECO:0000256" key="4">
    <source>
        <dbReference type="ARBA" id="ARBA00023242"/>
    </source>
</evidence>
<accession>A0AAW1P9H8</accession>
<dbReference type="PANTHER" id="PTHR10350:SF6">
    <property type="entry name" value="NUCLEAR PORE COMPLEX PROTEIN NUP155"/>
    <property type="match status" value="1"/>
</dbReference>
<feature type="region of interest" description="Disordered" evidence="5">
    <location>
        <begin position="1"/>
        <end position="45"/>
    </location>
</feature>
<evidence type="ECO:0000259" key="6">
    <source>
        <dbReference type="Pfam" id="PF03177"/>
    </source>
</evidence>
<dbReference type="Gene3D" id="1.20.120.1880">
    <property type="entry name" value="Nucleoporin, helical C-terminal domain"/>
    <property type="match status" value="1"/>
</dbReference>
<dbReference type="InterPro" id="IPR014908">
    <property type="entry name" value="Nucleoporin_Nup133/Nup155_N"/>
</dbReference>
<feature type="domain" description="Nucleoporin Nup133/Nup155-like N-terminal" evidence="7">
    <location>
        <begin position="94"/>
        <end position="384"/>
    </location>
</feature>
<comment type="subcellular location">
    <subcellularLocation>
        <location evidence="1">Nucleus</location>
    </subcellularLocation>
</comment>
<dbReference type="InterPro" id="IPR007187">
    <property type="entry name" value="Nucleoporin_Nup133/Nup155_C"/>
</dbReference>
<dbReference type="GO" id="GO:0006606">
    <property type="term" value="P:protein import into nucleus"/>
    <property type="evidence" value="ECO:0007669"/>
    <property type="project" value="TreeGrafter"/>
</dbReference>
<evidence type="ECO:0008006" key="10">
    <source>
        <dbReference type="Google" id="ProtNLM"/>
    </source>
</evidence>
<keyword evidence="9" id="KW-1185">Reference proteome</keyword>
<dbReference type="Pfam" id="PF03177">
    <property type="entry name" value="Nucleoporin_C"/>
    <property type="match status" value="1"/>
</dbReference>
<dbReference type="InterPro" id="IPR042533">
    <property type="entry name" value="Nucleoporin_Nup155_C_1"/>
</dbReference>
<dbReference type="PANTHER" id="PTHR10350">
    <property type="entry name" value="NUCLEAR PORE COMPLEX PROTEIN NUP155"/>
    <property type="match status" value="1"/>
</dbReference>
<reference evidence="8 9" key="1">
    <citation type="journal article" date="2024" name="Nat. Commun.">
        <title>Phylogenomics reveals the evolutionary origins of lichenization in chlorophyte algae.</title>
        <authorList>
            <person name="Puginier C."/>
            <person name="Libourel C."/>
            <person name="Otte J."/>
            <person name="Skaloud P."/>
            <person name="Haon M."/>
            <person name="Grisel S."/>
            <person name="Petersen M."/>
            <person name="Berrin J.G."/>
            <person name="Delaux P.M."/>
            <person name="Dal Grande F."/>
            <person name="Keller J."/>
        </authorList>
    </citation>
    <scope>NUCLEOTIDE SEQUENCE [LARGE SCALE GENOMIC DNA]</scope>
    <source>
        <strain evidence="8 9">SAG 2043</strain>
    </source>
</reference>
<evidence type="ECO:0000313" key="9">
    <source>
        <dbReference type="Proteomes" id="UP001489004"/>
    </source>
</evidence>
<dbReference type="GO" id="GO:0044611">
    <property type="term" value="C:nuclear pore inner ring"/>
    <property type="evidence" value="ECO:0007669"/>
    <property type="project" value="TreeGrafter"/>
</dbReference>
<dbReference type="GO" id="GO:0000972">
    <property type="term" value="P:transcription-dependent tethering of RNA polymerase II gene DNA at nuclear periphery"/>
    <property type="evidence" value="ECO:0007669"/>
    <property type="project" value="TreeGrafter"/>
</dbReference>
<dbReference type="GO" id="GO:0036228">
    <property type="term" value="P:protein localization to nuclear inner membrane"/>
    <property type="evidence" value="ECO:0007669"/>
    <property type="project" value="TreeGrafter"/>
</dbReference>
<dbReference type="InterPro" id="IPR004870">
    <property type="entry name" value="Nucleoporin_Nup155"/>
</dbReference>
<sequence length="1401" mass="152908">MASSFGPPPGRWQSDSLEPFRGPTLKVASPAGRTAGKSSATEAADTDNAWKHVKTVIREEAKGQDLQDLLSATVQETQYSLQPPGWPSLLRPLSVMGEMPAMVLERYNACQTVCFCGVFPEIKRAWASVDNSLFLWRYDINDVPVEYSAEEQAICAVGLARPRPGVFVEAIQHVLVLCTTVEIVLLGVCLSPGNSTDPLREFTLQQLPLYSVSSDSVPMTTVTSTPTGRIFVGGADGHLYEIMYSSGDSWRQKRCYKVRHSGSLLNVLPSWVPSFRSPSAIVDIQLDNDRHILYTRLQNSAIQVFDMGAEGKDAPRKVAEVTDLPSAAMRAARGRDIFGGRSTGDKKGAAIAHIAVIPPTESQRLHLLAVTSDGRRVYFSTYQPSYYGGTPANQRPQALIPQIARQAMPHPSTAGVGRTAAGGSPAKGLEVSVAHYCNGVLLLAEMAGNEGRTRMLMASRDLTIPPVGTATGAHVSGAGFRETITELEMLVPGEACAIKAVPTERPPAALGANELLDELSVQHAVPAQRFVLVSTAGVLELEKRRAVDVVQQILEERSGAKLEQFFKSYGAAEVAAMCFMLATMPQTSVSSNVIQQARAALENPRLTGEAAMKEESGAGGENMQPNLGFDMGMAVPVAEPEWSGAHKGLALFLSRLLRPAWEEEVVGPVAGSSGLLQCRIPAAVLQVLEDRLRALDLFLGEYQQRRRSARQTQSRTTAGDFFGTAASSGRYYDAVAQQTPQAKRPRLEEAAKQEDNRISAVRGLVARAAEACYLLHILSEHHMGRLAARMDDSWRARLRPLKLRDWVCSSEGEAVAAQLISVLVTEHLSSTGGVAEDLAASLQAGCPSYFKEDDKIFYQASGYLQRAEATSNLIEREQLTQEALRLMMKVPLACDLGQVVPQLTYLRCFEGVVELPLRKAAALDPDNLASRGGEEGRAAREARLESCYSHSMTVLRFLVNPAAADGSAVQQDARMLPAEREQFRKQFLQLAAKASDPYFHEVLYTTLVDMRAVRDLLALATPQLERHLRRCGGLPEPLHPGAPIGPLSPSQATHLEILAKLYISQYSYDQAAAIYQALATRRSGAADQAVSLAQRLDAYQNALLQAKSHGDAHLIDVVEVNRRLLEVQIRMVEVLRQKLAAQQGDAQDQAMEADSVEALQDALDELEQEPRALAALYNDYCQPGALWGLALELAEIANHNDTAYIRQLWDVYLRQGWDEQAEAGQEAQLAECAARVEGLGQRFYPNDVAFPAAHVALRLEQVAAGQWPERAQPLPAVERVAAVLLKACGDAEDAVLRIYDALLSVRGSEEHGEELHAPLLRLRLLRSALFLLHQAANRQRQRQPGYAYRAGARREVGLLTEAAERYANEARRLQPADVAEDLARSFGEVRAGLDALLRART</sequence>
<dbReference type="Proteomes" id="UP001489004">
    <property type="component" value="Unassembled WGS sequence"/>
</dbReference>
<name>A0AAW1P9H8_9CHLO</name>
<dbReference type="InterPro" id="IPR042538">
    <property type="entry name" value="Nucleoporin_Nup155_C_3"/>
</dbReference>
<dbReference type="GO" id="GO:0006405">
    <property type="term" value="P:RNA export from nucleus"/>
    <property type="evidence" value="ECO:0007669"/>
    <property type="project" value="TreeGrafter"/>
</dbReference>